<dbReference type="VEuPathDB" id="VectorBase:LDEU000405"/>
<dbReference type="Pfam" id="PF00595">
    <property type="entry name" value="PDZ"/>
    <property type="match status" value="1"/>
</dbReference>
<dbReference type="OrthoDB" id="10029564at2759"/>
<dbReference type="PANTHER" id="PTHR23116:SF29">
    <property type="entry name" value="PDZ DOMAIN-CONTAINING PROTEIN 7"/>
    <property type="match status" value="1"/>
</dbReference>
<feature type="region of interest" description="Disordered" evidence="4">
    <location>
        <begin position="18"/>
        <end position="37"/>
    </location>
</feature>
<evidence type="ECO:0000313" key="6">
    <source>
        <dbReference type="EMBL" id="RWS31636.1"/>
    </source>
</evidence>
<proteinExistence type="predicted"/>
<gene>
    <name evidence="6" type="ORF">B4U80_12804</name>
</gene>
<name>A0A443SVT9_9ACAR</name>
<feature type="compositionally biased region" description="Polar residues" evidence="4">
    <location>
        <begin position="57"/>
        <end position="69"/>
    </location>
</feature>
<dbReference type="AlphaFoldDB" id="A0A443SVT9"/>
<comment type="subcellular location">
    <subcellularLocation>
        <location evidence="1">Cell projection</location>
    </subcellularLocation>
</comment>
<dbReference type="InterPro" id="IPR051844">
    <property type="entry name" value="USH2_Complex_Protein"/>
</dbReference>
<dbReference type="SUPFAM" id="SSF50156">
    <property type="entry name" value="PDZ domain-like"/>
    <property type="match status" value="1"/>
</dbReference>
<evidence type="ECO:0000256" key="4">
    <source>
        <dbReference type="SAM" id="MobiDB-lite"/>
    </source>
</evidence>
<dbReference type="GO" id="GO:0005929">
    <property type="term" value="C:cilium"/>
    <property type="evidence" value="ECO:0007669"/>
    <property type="project" value="TreeGrafter"/>
</dbReference>
<feature type="region of interest" description="Disordered" evidence="4">
    <location>
        <begin position="49"/>
        <end position="121"/>
    </location>
</feature>
<keyword evidence="3" id="KW-0966">Cell projection</keyword>
<organism evidence="6 7">
    <name type="scientific">Leptotrombidium deliense</name>
    <dbReference type="NCBI Taxonomy" id="299467"/>
    <lineage>
        <taxon>Eukaryota</taxon>
        <taxon>Metazoa</taxon>
        <taxon>Ecdysozoa</taxon>
        <taxon>Arthropoda</taxon>
        <taxon>Chelicerata</taxon>
        <taxon>Arachnida</taxon>
        <taxon>Acari</taxon>
        <taxon>Acariformes</taxon>
        <taxon>Trombidiformes</taxon>
        <taxon>Prostigmata</taxon>
        <taxon>Anystina</taxon>
        <taxon>Parasitengona</taxon>
        <taxon>Trombiculoidea</taxon>
        <taxon>Trombiculidae</taxon>
        <taxon>Leptotrombidium</taxon>
    </lineage>
</organism>
<dbReference type="GO" id="GO:0002142">
    <property type="term" value="C:stereocilia ankle link complex"/>
    <property type="evidence" value="ECO:0007669"/>
    <property type="project" value="TreeGrafter"/>
</dbReference>
<dbReference type="InterPro" id="IPR001478">
    <property type="entry name" value="PDZ"/>
</dbReference>
<keyword evidence="7" id="KW-1185">Reference proteome</keyword>
<comment type="caution">
    <text evidence="6">The sequence shown here is derived from an EMBL/GenBank/DDBJ whole genome shotgun (WGS) entry which is preliminary data.</text>
</comment>
<feature type="compositionally biased region" description="Low complexity" evidence="4">
    <location>
        <begin position="80"/>
        <end position="93"/>
    </location>
</feature>
<dbReference type="Gene3D" id="2.30.42.10">
    <property type="match status" value="1"/>
</dbReference>
<dbReference type="STRING" id="299467.A0A443SVT9"/>
<evidence type="ECO:0000313" key="7">
    <source>
        <dbReference type="Proteomes" id="UP000288716"/>
    </source>
</evidence>
<dbReference type="Proteomes" id="UP000288716">
    <property type="component" value="Unassembled WGS sequence"/>
</dbReference>
<keyword evidence="2" id="KW-0677">Repeat</keyword>
<dbReference type="EMBL" id="NCKV01000107">
    <property type="protein sequence ID" value="RWS31636.1"/>
    <property type="molecule type" value="Genomic_DNA"/>
</dbReference>
<evidence type="ECO:0000256" key="2">
    <source>
        <dbReference type="ARBA" id="ARBA00022737"/>
    </source>
</evidence>
<accession>A0A443SVT9</accession>
<evidence type="ECO:0000259" key="5">
    <source>
        <dbReference type="PROSITE" id="PS50106"/>
    </source>
</evidence>
<dbReference type="GO" id="GO:0005886">
    <property type="term" value="C:plasma membrane"/>
    <property type="evidence" value="ECO:0007669"/>
    <property type="project" value="TreeGrafter"/>
</dbReference>
<evidence type="ECO:0000256" key="3">
    <source>
        <dbReference type="ARBA" id="ARBA00023273"/>
    </source>
</evidence>
<evidence type="ECO:0000256" key="1">
    <source>
        <dbReference type="ARBA" id="ARBA00004316"/>
    </source>
</evidence>
<feature type="region of interest" description="Disordered" evidence="4">
    <location>
        <begin position="265"/>
        <end position="303"/>
    </location>
</feature>
<dbReference type="SMART" id="SM00228">
    <property type="entry name" value="PDZ"/>
    <property type="match status" value="1"/>
</dbReference>
<feature type="domain" description="PDZ" evidence="5">
    <location>
        <begin position="164"/>
        <end position="237"/>
    </location>
</feature>
<dbReference type="PROSITE" id="PS50106">
    <property type="entry name" value="PDZ"/>
    <property type="match status" value="1"/>
</dbReference>
<dbReference type="GO" id="GO:0032426">
    <property type="term" value="C:stereocilium tip"/>
    <property type="evidence" value="ECO:0007669"/>
    <property type="project" value="TreeGrafter"/>
</dbReference>
<dbReference type="InterPro" id="IPR036034">
    <property type="entry name" value="PDZ_sf"/>
</dbReference>
<dbReference type="PANTHER" id="PTHR23116">
    <property type="entry name" value="PDZ DOMAIN CONTAINING WHIRLIN AND HARMONIN-RELATED"/>
    <property type="match status" value="1"/>
</dbReference>
<protein>
    <recommendedName>
        <fullName evidence="5">PDZ domain-containing protein</fullName>
    </recommendedName>
</protein>
<sequence>MFGFSSRFSKIWSSFESQNPNATNIETPADEEPRTHRLPSLSSIFGNISAHSPLGSRHSSPTPVSYHFTSRNSPRHHSTPHSSPHHPLSATSSRYIESRSGALETQPKRQLPSTSGSSLHHRNISNISNIQNIPPAVASNRVPSPFCEIPFHLSDNSDTSSIRKVHLIKTAEDSPDVGLTLCGGLEVGLQGTIYISRVSEHSLAEKHGLCPGDQILAANYTSFLDPSITCQQAMHIICSDNCITLSVLPRVEALSSQRRHHTYAWVDPEGRQVSPPPPDRDMTDTDIDPVLSMHGSRRRKASTSSDIRTVSECSILFIRNEQGNVCVSFEIFAFNCDSNKH</sequence>
<reference evidence="6 7" key="1">
    <citation type="journal article" date="2018" name="Gigascience">
        <title>Genomes of trombidid mites reveal novel predicted allergens and laterally-transferred genes associated with secondary metabolism.</title>
        <authorList>
            <person name="Dong X."/>
            <person name="Chaisiri K."/>
            <person name="Xia D."/>
            <person name="Armstrong S.D."/>
            <person name="Fang Y."/>
            <person name="Donnelly M.J."/>
            <person name="Kadowaki T."/>
            <person name="McGarry J.W."/>
            <person name="Darby A.C."/>
            <person name="Makepeace B.L."/>
        </authorList>
    </citation>
    <scope>NUCLEOTIDE SEQUENCE [LARGE SCALE GENOMIC DNA]</scope>
    <source>
        <strain evidence="6">UoL-UT</strain>
    </source>
</reference>